<dbReference type="Gene3D" id="1.50.10.10">
    <property type="match status" value="1"/>
</dbReference>
<comment type="catalytic activity">
    <reaction evidence="1">
        <text>Hydrolysis of terminal non-reducing alpha-L-rhamnose residues in alpha-L-rhamnosides.</text>
        <dbReference type="EC" id="3.2.1.40"/>
    </reaction>
</comment>
<dbReference type="Pfam" id="PF08531">
    <property type="entry name" value="Bac_rhamnosid_N"/>
    <property type="match status" value="1"/>
</dbReference>
<evidence type="ECO:0000259" key="5">
    <source>
        <dbReference type="Pfam" id="PF08531"/>
    </source>
</evidence>
<dbReference type="GO" id="GO:0030596">
    <property type="term" value="F:alpha-L-rhamnosidase activity"/>
    <property type="evidence" value="ECO:0007669"/>
    <property type="project" value="UniProtKB-EC"/>
</dbReference>
<evidence type="ECO:0000256" key="2">
    <source>
        <dbReference type="ARBA" id="ARBA00012652"/>
    </source>
</evidence>
<dbReference type="PIRSF" id="PIRSF010631">
    <property type="entry name" value="A-rhamnsds"/>
    <property type="match status" value="1"/>
</dbReference>
<keyword evidence="9" id="KW-1185">Reference proteome</keyword>
<dbReference type="Pfam" id="PF25788">
    <property type="entry name" value="Ig_Rha78A_N"/>
    <property type="match status" value="1"/>
</dbReference>
<dbReference type="Pfam" id="PF05592">
    <property type="entry name" value="Bac_rhamnosid"/>
    <property type="match status" value="1"/>
</dbReference>
<dbReference type="PANTHER" id="PTHR33307">
    <property type="entry name" value="ALPHA-RHAMNOSIDASE (EUROFUNG)"/>
    <property type="match status" value="1"/>
</dbReference>
<evidence type="ECO:0000313" key="8">
    <source>
        <dbReference type="EMBL" id="MBC8543542.1"/>
    </source>
</evidence>
<dbReference type="GO" id="GO:0005975">
    <property type="term" value="P:carbohydrate metabolic process"/>
    <property type="evidence" value="ECO:0007669"/>
    <property type="project" value="InterPro"/>
</dbReference>
<dbReference type="Proteomes" id="UP000657006">
    <property type="component" value="Unassembled WGS sequence"/>
</dbReference>
<evidence type="ECO:0000259" key="7">
    <source>
        <dbReference type="Pfam" id="PF17390"/>
    </source>
</evidence>
<dbReference type="InterPro" id="IPR035396">
    <property type="entry name" value="Bac_rhamnosid6H"/>
</dbReference>
<dbReference type="RefSeq" id="WP_249289683.1">
    <property type="nucleotide sequence ID" value="NZ_JACRSQ010000010.1"/>
</dbReference>
<dbReference type="InterPro" id="IPR035398">
    <property type="entry name" value="Bac_rhamnosid_C"/>
</dbReference>
<dbReference type="PANTHER" id="PTHR33307:SF6">
    <property type="entry name" value="ALPHA-RHAMNOSIDASE (EUROFUNG)-RELATED"/>
    <property type="match status" value="1"/>
</dbReference>
<dbReference type="AlphaFoldDB" id="A0A926HX96"/>
<evidence type="ECO:0000259" key="4">
    <source>
        <dbReference type="Pfam" id="PF05592"/>
    </source>
</evidence>
<feature type="domain" description="Alpha-L-rhamnosidase six-hairpin glycosidase" evidence="6">
    <location>
        <begin position="683"/>
        <end position="1024"/>
    </location>
</feature>
<dbReference type="InterPro" id="IPR012341">
    <property type="entry name" value="6hp_glycosidase-like_sf"/>
</dbReference>
<feature type="domain" description="Alpha-L-rhamnosidase concanavalin-like" evidence="4">
    <location>
        <begin position="569"/>
        <end position="674"/>
    </location>
</feature>
<proteinExistence type="predicted"/>
<evidence type="ECO:0000256" key="3">
    <source>
        <dbReference type="ARBA" id="ARBA00022801"/>
    </source>
</evidence>
<comment type="caution">
    <text evidence="8">The sequence shown here is derived from an EMBL/GenBank/DDBJ whole genome shotgun (WGS) entry which is preliminary data.</text>
</comment>
<dbReference type="InterPro" id="IPR008928">
    <property type="entry name" value="6-hairpin_glycosidase_sf"/>
</dbReference>
<keyword evidence="3 8" id="KW-0378">Hydrolase</keyword>
<protein>
    <recommendedName>
        <fullName evidence="2">alpha-L-rhamnosidase</fullName>
        <ecNumber evidence="2">3.2.1.40</ecNumber>
    </recommendedName>
</protein>
<evidence type="ECO:0000313" key="9">
    <source>
        <dbReference type="Proteomes" id="UP000657006"/>
    </source>
</evidence>
<sequence length="1131" mass="126713">MGKTSWTVYDLQVEAMTTPLAIDCDMPRFSWKLGSRARGTMQAAYEIQVFLEDTGELVWDSGRVEEAWTSEISYQGTALRPRSSYRWTVTAWNMEGDAALAEDRFETGLMDARESAWEPAVWIGAPRPGLCANVKGIFWIEARLRIPEGSCQAGIVFGAKDFRLLDRTKNTSWIQGENYISYELDISKVPARLHIYRVGYHPDDSAQVPFASVELPQGIMDESRHQFHTLAVEVRGNIALAYVDGTLVDYETANDGSCRGRQLNPLGQNDVITFPRLNEIGFTAAPGSAGIFQSLLVRDIRTPKAVLIQEDAECEDSIFAKAIEEGRLERTEEGFLLCAERGRTLVTADPSHTSEPMLRRDFMVRNGAALKRARLYVTARGIYDGYVNGAPLTEDWFTPGASQYDKHIQYQVYDITKRLQPGANAMGFYLASGWWSDAQTYTLMNYNYFGDRPSLLAMLELRYEDGTQEVIGTDCESWRYSGEGPVLYASNFHGEQYDARREAEISAFSTAAYAHEAWSAPARIHPVPIPEEEQAQPWPAPNHTDPEITAQIGPSVGVVDILTAKSMRQPQPGVYIYDLEQNIAGVPKIRLHGRPGQVIRFRYGEIVYPPLNDYGPLAGLILTENLRDASAMDLYICKGDPQGEEFFPKLTFHGFRYVEITGVEEPPALEDVTCAALSSIRTRTGDIQTSDPLVNRLFRNICWSQSANFISIPTDCPQRNERLGWMGDAQVFAKTAGYNADVRHFYSRFLQAARDLQSPEGQYPNIAPVGGGFGGIAWESAGIIVTWETFQQYGDRRIVEENFDACMRYIKYLRSKGEPVLLRKVGPLGDWLASDMSTDNLLIWNAIYAYDVKILAKMARAIDRQEEAKVLENLFQQIQETWNVTFVDNTTGKTRSWDGQINDTQCSYALPLSYGIFTRENAGKAAEHLARRTREVGHKVTTGFLGTAPLNPVLCDYGYSEDAYALLFQTEYPSWLYSVTQGATTIWERWNSYTVEKGFGGNNSMNSFNHYSLGAVGAWLYEYVLGIARDEEAPGFSRFILKPCIQGLAYANGFYESIHGRIESGWERTEGEIRYFAGVPAGTEARLYLPAGDIVENGVTASEAEGIQYLGREGNCCVYSLGSGEYSFTIR</sequence>
<evidence type="ECO:0000259" key="6">
    <source>
        <dbReference type="Pfam" id="PF17389"/>
    </source>
</evidence>
<accession>A0A926HX96</accession>
<dbReference type="InterPro" id="IPR008902">
    <property type="entry name" value="Rhamnosid_concanavalin"/>
</dbReference>
<dbReference type="Gene3D" id="2.60.120.260">
    <property type="entry name" value="Galactose-binding domain-like"/>
    <property type="match status" value="2"/>
</dbReference>
<dbReference type="InterPro" id="IPR013737">
    <property type="entry name" value="Bac_rhamnosid_N"/>
</dbReference>
<feature type="domain" description="Alpha-L-rhamnosidase C-terminal" evidence="7">
    <location>
        <begin position="1028"/>
        <end position="1093"/>
    </location>
</feature>
<dbReference type="InterPro" id="IPR016007">
    <property type="entry name" value="Alpha_rhamnosid"/>
</dbReference>
<dbReference type="SUPFAM" id="SSF48208">
    <property type="entry name" value="Six-hairpin glycosidases"/>
    <property type="match status" value="1"/>
</dbReference>
<dbReference type="Gene3D" id="2.60.40.10">
    <property type="entry name" value="Immunoglobulins"/>
    <property type="match status" value="1"/>
</dbReference>
<evidence type="ECO:0000256" key="1">
    <source>
        <dbReference type="ARBA" id="ARBA00001445"/>
    </source>
</evidence>
<dbReference type="Pfam" id="PF17390">
    <property type="entry name" value="Bac_rhamnosid_C"/>
    <property type="match status" value="1"/>
</dbReference>
<dbReference type="Gene3D" id="2.60.420.10">
    <property type="entry name" value="Maltose phosphorylase, domain 3"/>
    <property type="match status" value="1"/>
</dbReference>
<feature type="domain" description="Bacterial alpha-L-rhamnosidase N-terminal" evidence="5">
    <location>
        <begin position="370"/>
        <end position="525"/>
    </location>
</feature>
<dbReference type="EMBL" id="JACRSQ010000010">
    <property type="protein sequence ID" value="MBC8543542.1"/>
    <property type="molecule type" value="Genomic_DNA"/>
</dbReference>
<gene>
    <name evidence="8" type="ORF">H8730_08295</name>
</gene>
<dbReference type="Pfam" id="PF17389">
    <property type="entry name" value="Bac_rhamnosid6H"/>
    <property type="match status" value="1"/>
</dbReference>
<dbReference type="InterPro" id="IPR013783">
    <property type="entry name" value="Ig-like_fold"/>
</dbReference>
<name>A0A926HX96_9FIRM</name>
<reference evidence="8" key="1">
    <citation type="submission" date="2020-08" db="EMBL/GenBank/DDBJ databases">
        <title>Genome public.</title>
        <authorList>
            <person name="Liu C."/>
            <person name="Sun Q."/>
        </authorList>
    </citation>
    <scope>NUCLEOTIDE SEQUENCE</scope>
    <source>
        <strain evidence="8">NSJ-32</strain>
    </source>
</reference>
<dbReference type="EC" id="3.2.1.40" evidence="2"/>
<organism evidence="8 9">
    <name type="scientific">Bianquea renquensis</name>
    <dbReference type="NCBI Taxonomy" id="2763661"/>
    <lineage>
        <taxon>Bacteria</taxon>
        <taxon>Bacillati</taxon>
        <taxon>Bacillota</taxon>
        <taxon>Clostridia</taxon>
        <taxon>Eubacteriales</taxon>
        <taxon>Bianqueaceae</taxon>
        <taxon>Bianquea</taxon>
    </lineage>
</organism>